<dbReference type="FunFam" id="1.10.287.1080:FF:000001">
    <property type="entry name" value="Nucleoside triphosphate pyrophosphohydrolase"/>
    <property type="match status" value="1"/>
</dbReference>
<dbReference type="PANTHER" id="PTHR30522">
    <property type="entry name" value="NUCLEOSIDE TRIPHOSPHATE PYROPHOSPHOHYDROLASE"/>
    <property type="match status" value="1"/>
</dbReference>
<dbReference type="PANTHER" id="PTHR30522:SF0">
    <property type="entry name" value="NUCLEOSIDE TRIPHOSPHATE PYROPHOSPHOHYDROLASE"/>
    <property type="match status" value="1"/>
</dbReference>
<dbReference type="SUPFAM" id="SSF101386">
    <property type="entry name" value="all-alpha NTP pyrophosphatases"/>
    <property type="match status" value="2"/>
</dbReference>
<protein>
    <submittedName>
        <fullName evidence="2">Nucleoside triphosphate pyrophosphohydrolase/pyrophosphatase MazG</fullName>
        <ecNumber evidence="2">3.6.1.1</ecNumber>
    </submittedName>
</protein>
<name>A0A2H5XBG6_9BACT</name>
<dbReference type="GO" id="GO:0047429">
    <property type="term" value="F:nucleoside triphosphate diphosphatase activity"/>
    <property type="evidence" value="ECO:0007669"/>
    <property type="project" value="InterPro"/>
</dbReference>
<keyword evidence="2" id="KW-0378">Hydrolase</keyword>
<dbReference type="CDD" id="cd11529">
    <property type="entry name" value="NTP-PPase_MazG_Cterm"/>
    <property type="match status" value="1"/>
</dbReference>
<dbReference type="GO" id="GO:0046052">
    <property type="term" value="P:UTP catabolic process"/>
    <property type="evidence" value="ECO:0007669"/>
    <property type="project" value="TreeGrafter"/>
</dbReference>
<dbReference type="CDD" id="cd11528">
    <property type="entry name" value="NTP-PPase_MazG_Nterm"/>
    <property type="match status" value="1"/>
</dbReference>
<feature type="domain" description="NTP pyrophosphohydrolase MazG-like" evidence="1">
    <location>
        <begin position="36"/>
        <end position="109"/>
    </location>
</feature>
<dbReference type="EC" id="3.6.1.1" evidence="2"/>
<dbReference type="AlphaFoldDB" id="A0A2H5XBG6"/>
<dbReference type="NCBIfam" id="NF007113">
    <property type="entry name" value="PRK09562.1"/>
    <property type="match status" value="1"/>
</dbReference>
<evidence type="ECO:0000313" key="2">
    <source>
        <dbReference type="EMBL" id="GBC98529.1"/>
    </source>
</evidence>
<dbReference type="InterPro" id="IPR004518">
    <property type="entry name" value="MazG-like_dom"/>
</dbReference>
<reference evidence="3" key="1">
    <citation type="submission" date="2017-09" db="EMBL/GenBank/DDBJ databases">
        <title>Metaegenomics of thermophilic ammonia-oxidizing enrichment culture.</title>
        <authorList>
            <person name="Kato S."/>
            <person name="Suzuki K."/>
        </authorList>
    </citation>
    <scope>NUCLEOTIDE SEQUENCE [LARGE SCALE GENOMIC DNA]</scope>
</reference>
<dbReference type="InterPro" id="IPR011551">
    <property type="entry name" value="NTP_PyrPHydrolase_MazG"/>
</dbReference>
<dbReference type="EMBL" id="BEHT01000012">
    <property type="protein sequence ID" value="GBC98529.1"/>
    <property type="molecule type" value="Genomic_DNA"/>
</dbReference>
<evidence type="ECO:0000259" key="1">
    <source>
        <dbReference type="Pfam" id="PF03819"/>
    </source>
</evidence>
<dbReference type="InterPro" id="IPR048015">
    <property type="entry name" value="NTP-PPase_MazG-like_N"/>
</dbReference>
<dbReference type="InterPro" id="IPR048011">
    <property type="entry name" value="NTP-PPase_MazG-like_C"/>
</dbReference>
<accession>A0A2H5XBG6</accession>
<dbReference type="GO" id="GO:0046047">
    <property type="term" value="P:TTP catabolic process"/>
    <property type="evidence" value="ECO:0007669"/>
    <property type="project" value="TreeGrafter"/>
</dbReference>
<dbReference type="Proteomes" id="UP000236173">
    <property type="component" value="Unassembled WGS sequence"/>
</dbReference>
<dbReference type="Gene3D" id="1.10.287.1080">
    <property type="entry name" value="MazG-like"/>
    <property type="match status" value="2"/>
</dbReference>
<dbReference type="GO" id="GO:0006203">
    <property type="term" value="P:dGTP catabolic process"/>
    <property type="evidence" value="ECO:0007669"/>
    <property type="project" value="TreeGrafter"/>
</dbReference>
<comment type="caution">
    <text evidence="2">The sequence shown here is derived from an EMBL/GenBank/DDBJ whole genome shotgun (WGS) entry which is preliminary data.</text>
</comment>
<feature type="domain" description="NTP pyrophosphohydrolase MazG-like" evidence="1">
    <location>
        <begin position="173"/>
        <end position="232"/>
    </location>
</feature>
<dbReference type="GO" id="GO:0046076">
    <property type="term" value="P:dTTP catabolic process"/>
    <property type="evidence" value="ECO:0007669"/>
    <property type="project" value="TreeGrafter"/>
</dbReference>
<evidence type="ECO:0000313" key="3">
    <source>
        <dbReference type="Proteomes" id="UP000236173"/>
    </source>
</evidence>
<sequence length="269" mass="30205">MSANLPDDRLGAWVERLAEVMATLRGPHGCPWDRAQTHQSIKRNTLEEAYEVVSAIEDGDDEKLREELGDLLLQVVFHAQMADERGAFDLTAIVRHLVTKLIERHPHVFGDKRVETPEQALLQWEHIKAQERQRDGSLMDGLAWALPALMLAHHAQKRAAQVGFDWSDPLPALQKLKEEVAEVEALLNTPASPERLADELGDLLFAAVNVARLAGVHAEDALRAAVRKFVQRFQAMEILARQRGKNLADMSLAEMDALWEQVKRDEEAG</sequence>
<dbReference type="NCBIfam" id="TIGR00444">
    <property type="entry name" value="mazG"/>
    <property type="match status" value="1"/>
</dbReference>
<organism evidence="2 3">
    <name type="scientific">Candidatus Fervidibacter japonicus</name>
    <dbReference type="NCBI Taxonomy" id="2035412"/>
    <lineage>
        <taxon>Bacteria</taxon>
        <taxon>Candidatus Fervidibacterota</taxon>
        <taxon>Candidatus Fervidibacter</taxon>
    </lineage>
</organism>
<dbReference type="GO" id="GO:0004427">
    <property type="term" value="F:inorganic diphosphate phosphatase activity"/>
    <property type="evidence" value="ECO:0007669"/>
    <property type="project" value="UniProtKB-EC"/>
</dbReference>
<dbReference type="GO" id="GO:0046061">
    <property type="term" value="P:dATP catabolic process"/>
    <property type="evidence" value="ECO:0007669"/>
    <property type="project" value="TreeGrafter"/>
</dbReference>
<dbReference type="FunFam" id="1.10.287.1080:FF:000003">
    <property type="entry name" value="Nucleoside triphosphate pyrophosphohydrolase"/>
    <property type="match status" value="1"/>
</dbReference>
<dbReference type="GO" id="GO:0006950">
    <property type="term" value="P:response to stress"/>
    <property type="evidence" value="ECO:0007669"/>
    <property type="project" value="UniProtKB-ARBA"/>
</dbReference>
<proteinExistence type="predicted"/>
<gene>
    <name evidence="2" type="primary">mazG</name>
    <name evidence="2" type="ORF">HRbin17_01042</name>
</gene>
<dbReference type="GO" id="GO:0046081">
    <property type="term" value="P:dUTP catabolic process"/>
    <property type="evidence" value="ECO:0007669"/>
    <property type="project" value="TreeGrafter"/>
</dbReference>
<dbReference type="Pfam" id="PF03819">
    <property type="entry name" value="MazG"/>
    <property type="match status" value="2"/>
</dbReference>